<evidence type="ECO:0000256" key="3">
    <source>
        <dbReference type="ARBA" id="ARBA00022553"/>
    </source>
</evidence>
<feature type="domain" description="Response regulatory" evidence="9">
    <location>
        <begin position="1035"/>
        <end position="1153"/>
    </location>
</feature>
<evidence type="ECO:0000313" key="10">
    <source>
        <dbReference type="EMBL" id="GHE23690.1"/>
    </source>
</evidence>
<feature type="coiled-coil region" evidence="6">
    <location>
        <begin position="394"/>
        <end position="484"/>
    </location>
</feature>
<evidence type="ECO:0000256" key="5">
    <source>
        <dbReference type="PROSITE-ProRule" id="PRU00169"/>
    </source>
</evidence>
<feature type="modified residue" description="4-aspartylphosphate" evidence="5">
    <location>
        <position position="936"/>
    </location>
</feature>
<dbReference type="SMART" id="SM00388">
    <property type="entry name" value="HisKA"/>
    <property type="match status" value="1"/>
</dbReference>
<dbReference type="Proteomes" id="UP000620550">
    <property type="component" value="Unassembled WGS sequence"/>
</dbReference>
<dbReference type="InterPro" id="IPR003661">
    <property type="entry name" value="HisK_dim/P_dom"/>
</dbReference>
<name>A0ABQ3HTX3_9SPHI</name>
<evidence type="ECO:0000256" key="2">
    <source>
        <dbReference type="ARBA" id="ARBA00012438"/>
    </source>
</evidence>
<dbReference type="Gene3D" id="3.30.450.40">
    <property type="match status" value="1"/>
</dbReference>
<dbReference type="PROSITE" id="PS50110">
    <property type="entry name" value="RESPONSE_REGULATORY"/>
    <property type="match status" value="3"/>
</dbReference>
<dbReference type="SUPFAM" id="SSF47384">
    <property type="entry name" value="Homodimeric domain of signal transducing histidine kinase"/>
    <property type="match status" value="1"/>
</dbReference>
<dbReference type="SMART" id="SM00448">
    <property type="entry name" value="REC"/>
    <property type="match status" value="3"/>
</dbReference>
<keyword evidence="4" id="KW-0902">Two-component regulatory system</keyword>
<dbReference type="InterPro" id="IPR005467">
    <property type="entry name" value="His_kinase_dom"/>
</dbReference>
<dbReference type="InterPro" id="IPR004358">
    <property type="entry name" value="Sig_transdc_His_kin-like_C"/>
</dbReference>
<keyword evidence="6" id="KW-0175">Coiled coil</keyword>
<dbReference type="CDD" id="cd17546">
    <property type="entry name" value="REC_hyHK_CKI1_RcsC-like"/>
    <property type="match status" value="1"/>
</dbReference>
<keyword evidence="7" id="KW-0812">Transmembrane</keyword>
<dbReference type="InterPro" id="IPR036890">
    <property type="entry name" value="HATPase_C_sf"/>
</dbReference>
<accession>A0ABQ3HTX3</accession>
<dbReference type="EMBL" id="BNAF01000002">
    <property type="protein sequence ID" value="GHE23690.1"/>
    <property type="molecule type" value="Genomic_DNA"/>
</dbReference>
<feature type="domain" description="Response regulatory" evidence="9">
    <location>
        <begin position="886"/>
        <end position="1003"/>
    </location>
</feature>
<dbReference type="CDD" id="cd16922">
    <property type="entry name" value="HATPase_EvgS-ArcB-TorS-like"/>
    <property type="match status" value="1"/>
</dbReference>
<feature type="modified residue" description="4-aspartylphosphate" evidence="5">
    <location>
        <position position="812"/>
    </location>
</feature>
<gene>
    <name evidence="10" type="ORF">GCM10017764_06580</name>
</gene>
<dbReference type="Gene3D" id="3.40.50.2300">
    <property type="match status" value="3"/>
</dbReference>
<keyword evidence="7" id="KW-1133">Transmembrane helix</keyword>
<dbReference type="PRINTS" id="PR00344">
    <property type="entry name" value="BCTRLSENSOR"/>
</dbReference>
<dbReference type="Pfam" id="PF02518">
    <property type="entry name" value="HATPase_c"/>
    <property type="match status" value="1"/>
</dbReference>
<dbReference type="SUPFAM" id="SSF55874">
    <property type="entry name" value="ATPase domain of HSP90 chaperone/DNA topoisomerase II/histidine kinase"/>
    <property type="match status" value="1"/>
</dbReference>
<proteinExistence type="predicted"/>
<feature type="coiled-coil region" evidence="6">
    <location>
        <begin position="206"/>
        <end position="236"/>
    </location>
</feature>
<dbReference type="Pfam" id="PF00512">
    <property type="entry name" value="HisKA"/>
    <property type="match status" value="1"/>
</dbReference>
<dbReference type="PANTHER" id="PTHR45339">
    <property type="entry name" value="HYBRID SIGNAL TRANSDUCTION HISTIDINE KINASE J"/>
    <property type="match status" value="1"/>
</dbReference>
<dbReference type="SUPFAM" id="SSF52172">
    <property type="entry name" value="CheY-like"/>
    <property type="match status" value="3"/>
</dbReference>
<evidence type="ECO:0000256" key="1">
    <source>
        <dbReference type="ARBA" id="ARBA00000085"/>
    </source>
</evidence>
<dbReference type="InterPro" id="IPR036097">
    <property type="entry name" value="HisK_dim/P_sf"/>
</dbReference>
<dbReference type="CDD" id="cd00082">
    <property type="entry name" value="HisKA"/>
    <property type="match status" value="1"/>
</dbReference>
<dbReference type="PROSITE" id="PS50109">
    <property type="entry name" value="HIS_KIN"/>
    <property type="match status" value="1"/>
</dbReference>
<dbReference type="SMART" id="SM00387">
    <property type="entry name" value="HATPase_c"/>
    <property type="match status" value="1"/>
</dbReference>
<keyword evidence="3 5" id="KW-0597">Phosphoprotein</keyword>
<feature type="domain" description="Response regulatory" evidence="9">
    <location>
        <begin position="763"/>
        <end position="877"/>
    </location>
</feature>
<organism evidence="10 11">
    <name type="scientific">Sphingobacterium griseoflavum</name>
    <dbReference type="NCBI Taxonomy" id="1474952"/>
    <lineage>
        <taxon>Bacteria</taxon>
        <taxon>Pseudomonadati</taxon>
        <taxon>Bacteroidota</taxon>
        <taxon>Sphingobacteriia</taxon>
        <taxon>Sphingobacteriales</taxon>
        <taxon>Sphingobacteriaceae</taxon>
        <taxon>Sphingobacterium</taxon>
    </lineage>
</organism>
<dbReference type="SUPFAM" id="SSF55781">
    <property type="entry name" value="GAF domain-like"/>
    <property type="match status" value="1"/>
</dbReference>
<evidence type="ECO:0000259" key="8">
    <source>
        <dbReference type="PROSITE" id="PS50109"/>
    </source>
</evidence>
<dbReference type="Gene3D" id="1.10.287.130">
    <property type="match status" value="1"/>
</dbReference>
<dbReference type="InterPro" id="IPR029016">
    <property type="entry name" value="GAF-like_dom_sf"/>
</dbReference>
<evidence type="ECO:0000256" key="4">
    <source>
        <dbReference type="ARBA" id="ARBA00023012"/>
    </source>
</evidence>
<protein>
    <recommendedName>
        <fullName evidence="2">histidine kinase</fullName>
        <ecNumber evidence="2">2.7.13.3</ecNumber>
    </recommendedName>
</protein>
<dbReference type="Gene3D" id="3.30.565.10">
    <property type="entry name" value="Histidine kinase-like ATPase, C-terminal domain"/>
    <property type="match status" value="1"/>
</dbReference>
<dbReference type="EC" id="2.7.13.3" evidence="2"/>
<keyword evidence="7" id="KW-0472">Membrane</keyword>
<reference evidence="11" key="1">
    <citation type="journal article" date="2019" name="Int. J. Syst. Evol. Microbiol.">
        <title>The Global Catalogue of Microorganisms (GCM) 10K type strain sequencing project: providing services to taxonomists for standard genome sequencing and annotation.</title>
        <authorList>
            <consortium name="The Broad Institute Genomics Platform"/>
            <consortium name="The Broad Institute Genome Sequencing Center for Infectious Disease"/>
            <person name="Wu L."/>
            <person name="Ma J."/>
        </authorList>
    </citation>
    <scope>NUCLEOTIDE SEQUENCE [LARGE SCALE GENOMIC DNA]</scope>
    <source>
        <strain evidence="11">CGMCC 1.12966</strain>
    </source>
</reference>
<evidence type="ECO:0000313" key="11">
    <source>
        <dbReference type="Proteomes" id="UP000620550"/>
    </source>
</evidence>
<dbReference type="PANTHER" id="PTHR45339:SF1">
    <property type="entry name" value="HYBRID SIGNAL TRANSDUCTION HISTIDINE KINASE J"/>
    <property type="match status" value="1"/>
</dbReference>
<dbReference type="InterPro" id="IPR011006">
    <property type="entry name" value="CheY-like_superfamily"/>
</dbReference>
<feature type="modified residue" description="4-aspartylphosphate" evidence="5">
    <location>
        <position position="1086"/>
    </location>
</feature>
<evidence type="ECO:0000256" key="7">
    <source>
        <dbReference type="SAM" id="Phobius"/>
    </source>
</evidence>
<sequence length="1154" mass="130277">MKFKKEAILKWELFIGIILAYLIIIGTAVYFFTAMGSRVDEVKITTDRLQQKTNVVNEVDQLIFDAIEAKTHYLSKLNEQDLREIATLQQRVERALSHLKNGFQNDNKFEAEVKSLENTFRAVFDIQTIQEQKQYSNEENKELQLHDQSTINEIVLTMRTLILQERQAMSNEFHGSMLSLKKTAYFLIGLPLIFILFIINRVIKIVRELSRRSKEAQKLNKEIQAAKRNIEDFNWVLAESSLLNEKITGIDSENQIAEVAFKAIASSIGFHAGALYIRRMDSCEYLLKEKIGIDKSRDVLKSFVHGEGLLGNVTHYQEIKVIKTAVDEIMTSSSAIQGNQISTIVLAPLVFEQQTLGILEIGGTFADEELAKTLSYLERVSRMLAMSIKFGQSHTIVEHLLEQTQQQTEELEAQQEELRITNEELIYKTNLLEASEEELRVQQEELQQTNLELEEKAKQLAVRNQDLNEAHHIVEEKIQEVELASKYKSEFMANMSHELRTPLNSILILAKLLQDNKNKNLNSDQVKYASVIHSAGSDLLQLINELLDLAKIESGKVELNHERIVTADFLQNMENLFSNIAEEKDIAFRVSVGDHIPAEFISDEYRLEQVIKNFLSNAFKFTAKKGLVQLDVQANNDHLKFIVSDNGKGISEEKQQLIFEAFRQEDGSTSRKYGGTGLGLSISREIASLLGGRITLSSELDQGSTFTLIIPYTTSAEHISDATTGIDKVVGTHSKALSTEKSKYAEPSEEEAAAPGEMAWTKNLLIVEDDINFADILRDFAHSYGYQVMLSHDGVDAVQKAKQFKPHAIILDVMLPLSDGWEVLKTLKEIPDTKHIPIHMMSAASFNQREFLENGAIGFLSKPVSEESLKKVFENINLNINQGIKKVLLIEDQEFQSEIIKSAFAEQHINVIQAFSATMGLTKLEQETNIDCIILDIKLPDADGLDVLDQIKSMPAYAETPIIINTAYDLSKKQIDHIRQHTKAMVLKSGKSNNRLIDEVKLFLNKISSDDYSPVKNIAKLDQLSAQSDSLQNKKVLIADDDMRNVFALTTTLQEYNMEIEIANNGLEAVEIMQKNAGKIDIVLMDIMMPEMDGYEAIAQIRKEKGNANLPIIAVTAKAMKGDREKSLQIGASDYISKPIDIDKLLSLMRVWLS</sequence>
<dbReference type="RefSeq" id="WP_189625191.1">
    <property type="nucleotide sequence ID" value="NZ_BNAF01000002.1"/>
</dbReference>
<dbReference type="Pfam" id="PF00072">
    <property type="entry name" value="Response_reg"/>
    <property type="match status" value="3"/>
</dbReference>
<feature type="transmembrane region" description="Helical" evidence="7">
    <location>
        <begin position="12"/>
        <end position="32"/>
    </location>
</feature>
<evidence type="ECO:0000259" key="9">
    <source>
        <dbReference type="PROSITE" id="PS50110"/>
    </source>
</evidence>
<keyword evidence="11" id="KW-1185">Reference proteome</keyword>
<dbReference type="InterPro" id="IPR003594">
    <property type="entry name" value="HATPase_dom"/>
</dbReference>
<evidence type="ECO:0000256" key="6">
    <source>
        <dbReference type="SAM" id="Coils"/>
    </source>
</evidence>
<feature type="domain" description="Histidine kinase" evidence="8">
    <location>
        <begin position="494"/>
        <end position="714"/>
    </location>
</feature>
<comment type="catalytic activity">
    <reaction evidence="1">
        <text>ATP + protein L-histidine = ADP + protein N-phospho-L-histidine.</text>
        <dbReference type="EC" id="2.7.13.3"/>
    </reaction>
</comment>
<dbReference type="InterPro" id="IPR001789">
    <property type="entry name" value="Sig_transdc_resp-reg_receiver"/>
</dbReference>
<comment type="caution">
    <text evidence="10">The sequence shown here is derived from an EMBL/GenBank/DDBJ whole genome shotgun (WGS) entry which is preliminary data.</text>
</comment>
<feature type="transmembrane region" description="Helical" evidence="7">
    <location>
        <begin position="184"/>
        <end position="203"/>
    </location>
</feature>